<reference evidence="10 11" key="1">
    <citation type="journal article" date="2017" name="Front. Microbiol.">
        <title>New Insights into the Diversity of the Genus Faecalibacterium.</title>
        <authorList>
            <person name="Benevides L."/>
            <person name="Burman S."/>
            <person name="Martin R."/>
            <person name="Robert V."/>
            <person name="Thomas M."/>
            <person name="Miquel S."/>
            <person name="Chain F."/>
            <person name="Sokol H."/>
            <person name="Bermudez-Humaran L.G."/>
            <person name="Morrison M."/>
            <person name="Langella P."/>
            <person name="Azevedo V.A."/>
            <person name="Chatel J.M."/>
            <person name="Soares S."/>
        </authorList>
    </citation>
    <scope>NUCLEOTIDE SEQUENCE [LARGE SCALE GENOMIC DNA]</scope>
    <source>
        <strain evidence="10 11">CNCM I 4546</strain>
    </source>
</reference>
<proteinExistence type="inferred from homology"/>
<dbReference type="SUPFAM" id="SSF52540">
    <property type="entry name" value="P-loop containing nucleoside triphosphate hydrolases"/>
    <property type="match status" value="1"/>
</dbReference>
<name>A0A2A6ZXU9_9FIRM</name>
<evidence type="ECO:0000256" key="5">
    <source>
        <dbReference type="ARBA" id="ARBA00022777"/>
    </source>
</evidence>
<keyword evidence="7" id="KW-0829">Tyrosine-protein kinase</keyword>
<sequence length="255" mass="28039">MWNLFNKKNKTDGEHRTLQLITDKGMPFGYVEAYKSLRTNLDFMAGSMDVHTLVITSTVPEESKSNVAVNLAMTMAESGKKVALVDCDLRKPVLHRYLKAGHNVKGVSNVLSNQCTLDEALHELKEMNLTFLPAGTPPPNPSEMLSQPQMQAMVNTLREKFDVVIFDAPPVSVVTDAAVIGRYVDGAVFVVRSDYAPADAVRGAVKKLQDAGVRVLGSVLTRYDMKKALKGSSYAYSYAYNYNYAYGKQDATAGK</sequence>
<dbReference type="PANTHER" id="PTHR32309">
    <property type="entry name" value="TYROSINE-PROTEIN KINASE"/>
    <property type="match status" value="1"/>
</dbReference>
<evidence type="ECO:0000313" key="10">
    <source>
        <dbReference type="EMBL" id="PDX71734.1"/>
    </source>
</evidence>
<dbReference type="NCBIfam" id="TIGR01007">
    <property type="entry name" value="eps_fam"/>
    <property type="match status" value="1"/>
</dbReference>
<comment type="catalytic activity">
    <reaction evidence="8">
        <text>L-tyrosyl-[protein] + ATP = O-phospho-L-tyrosyl-[protein] + ADP + H(+)</text>
        <dbReference type="Rhea" id="RHEA:10596"/>
        <dbReference type="Rhea" id="RHEA-COMP:10136"/>
        <dbReference type="Rhea" id="RHEA-COMP:20101"/>
        <dbReference type="ChEBI" id="CHEBI:15378"/>
        <dbReference type="ChEBI" id="CHEBI:30616"/>
        <dbReference type="ChEBI" id="CHEBI:46858"/>
        <dbReference type="ChEBI" id="CHEBI:61978"/>
        <dbReference type="ChEBI" id="CHEBI:456216"/>
        <dbReference type="EC" id="2.7.10.2"/>
    </reaction>
</comment>
<comment type="caution">
    <text evidence="10">The sequence shown here is derived from an EMBL/GenBank/DDBJ whole genome shotgun (WGS) entry which is preliminary data.</text>
</comment>
<protein>
    <recommendedName>
        <fullName evidence="2">non-specific protein-tyrosine kinase</fullName>
        <ecNumber evidence="2">2.7.10.2</ecNumber>
    </recommendedName>
</protein>
<evidence type="ECO:0000256" key="8">
    <source>
        <dbReference type="ARBA" id="ARBA00051245"/>
    </source>
</evidence>
<comment type="similarity">
    <text evidence="1">Belongs to the CpsD/CapB family.</text>
</comment>
<dbReference type="GO" id="GO:0005524">
    <property type="term" value="F:ATP binding"/>
    <property type="evidence" value="ECO:0007669"/>
    <property type="project" value="UniProtKB-KW"/>
</dbReference>
<evidence type="ECO:0000256" key="4">
    <source>
        <dbReference type="ARBA" id="ARBA00022741"/>
    </source>
</evidence>
<dbReference type="Gene3D" id="3.40.50.300">
    <property type="entry name" value="P-loop containing nucleotide triphosphate hydrolases"/>
    <property type="match status" value="1"/>
</dbReference>
<evidence type="ECO:0000313" key="11">
    <source>
        <dbReference type="Proteomes" id="UP000219901"/>
    </source>
</evidence>
<evidence type="ECO:0000256" key="6">
    <source>
        <dbReference type="ARBA" id="ARBA00022840"/>
    </source>
</evidence>
<dbReference type="RefSeq" id="WP_097783573.1">
    <property type="nucleotide sequence ID" value="NZ_NMTV01000065.1"/>
</dbReference>
<dbReference type="CDD" id="cd05387">
    <property type="entry name" value="BY-kinase"/>
    <property type="match status" value="1"/>
</dbReference>
<evidence type="ECO:0000256" key="2">
    <source>
        <dbReference type="ARBA" id="ARBA00011903"/>
    </source>
</evidence>
<dbReference type="GO" id="GO:0004715">
    <property type="term" value="F:non-membrane spanning protein tyrosine kinase activity"/>
    <property type="evidence" value="ECO:0007669"/>
    <property type="project" value="UniProtKB-EC"/>
</dbReference>
<organism evidence="10 11">
    <name type="scientific">Faecalibacterium prausnitzii</name>
    <dbReference type="NCBI Taxonomy" id="853"/>
    <lineage>
        <taxon>Bacteria</taxon>
        <taxon>Bacillati</taxon>
        <taxon>Bacillota</taxon>
        <taxon>Clostridia</taxon>
        <taxon>Eubacteriales</taxon>
        <taxon>Oscillospiraceae</taxon>
        <taxon>Faecalibacterium</taxon>
    </lineage>
</organism>
<dbReference type="EC" id="2.7.10.2" evidence="2"/>
<dbReference type="EMBL" id="NMTV01000065">
    <property type="protein sequence ID" value="PDX71734.1"/>
    <property type="molecule type" value="Genomic_DNA"/>
</dbReference>
<dbReference type="Proteomes" id="UP000219901">
    <property type="component" value="Unassembled WGS sequence"/>
</dbReference>
<keyword evidence="5" id="KW-0418">Kinase</keyword>
<evidence type="ECO:0000256" key="7">
    <source>
        <dbReference type="ARBA" id="ARBA00023137"/>
    </source>
</evidence>
<evidence type="ECO:0000256" key="3">
    <source>
        <dbReference type="ARBA" id="ARBA00022679"/>
    </source>
</evidence>
<keyword evidence="3" id="KW-0808">Transferase</keyword>
<dbReference type="InterPro" id="IPR025669">
    <property type="entry name" value="AAA_dom"/>
</dbReference>
<keyword evidence="6" id="KW-0067">ATP-binding</keyword>
<keyword evidence="4" id="KW-0547">Nucleotide-binding</keyword>
<dbReference type="InterPro" id="IPR005702">
    <property type="entry name" value="Wzc-like_C"/>
</dbReference>
<dbReference type="PANTHER" id="PTHR32309:SF13">
    <property type="entry name" value="FERRIC ENTEROBACTIN TRANSPORT PROTEIN FEPE"/>
    <property type="match status" value="1"/>
</dbReference>
<gene>
    <name evidence="10" type="ORF">CGS55_11175</name>
</gene>
<dbReference type="Pfam" id="PF13614">
    <property type="entry name" value="AAA_31"/>
    <property type="match status" value="1"/>
</dbReference>
<dbReference type="AlphaFoldDB" id="A0A2A6ZXU9"/>
<feature type="domain" description="AAA" evidence="9">
    <location>
        <begin position="64"/>
        <end position="176"/>
    </location>
</feature>
<evidence type="ECO:0000256" key="1">
    <source>
        <dbReference type="ARBA" id="ARBA00007316"/>
    </source>
</evidence>
<accession>A0A2A6ZXU9</accession>
<dbReference type="InterPro" id="IPR050445">
    <property type="entry name" value="Bact_polysacc_biosynth/exp"/>
</dbReference>
<dbReference type="GO" id="GO:0005886">
    <property type="term" value="C:plasma membrane"/>
    <property type="evidence" value="ECO:0007669"/>
    <property type="project" value="TreeGrafter"/>
</dbReference>
<dbReference type="InterPro" id="IPR027417">
    <property type="entry name" value="P-loop_NTPase"/>
</dbReference>
<evidence type="ECO:0000259" key="9">
    <source>
        <dbReference type="Pfam" id="PF13614"/>
    </source>
</evidence>